<reference evidence="10" key="1">
    <citation type="journal article" date="2019" name="Int. J. Syst. Evol. Microbiol.">
        <title>The Global Catalogue of Microorganisms (GCM) 10K type strain sequencing project: providing services to taxonomists for standard genome sequencing and annotation.</title>
        <authorList>
            <consortium name="The Broad Institute Genomics Platform"/>
            <consortium name="The Broad Institute Genome Sequencing Center for Infectious Disease"/>
            <person name="Wu L."/>
            <person name="Ma J."/>
        </authorList>
    </citation>
    <scope>NUCLEOTIDE SEQUENCE [LARGE SCALE GENOMIC DNA]</scope>
    <source>
        <strain evidence="10">JCM 12389</strain>
    </source>
</reference>
<feature type="transmembrane region" description="Helical" evidence="8">
    <location>
        <begin position="107"/>
        <end position="131"/>
    </location>
</feature>
<protein>
    <submittedName>
        <fullName evidence="9">Rod shape-determining protein MreD</fullName>
    </submittedName>
</protein>
<proteinExistence type="inferred from homology"/>
<feature type="transmembrane region" description="Helical" evidence="8">
    <location>
        <begin position="78"/>
        <end position="95"/>
    </location>
</feature>
<dbReference type="EMBL" id="BAAADO010000001">
    <property type="protein sequence ID" value="GAA0483495.1"/>
    <property type="molecule type" value="Genomic_DNA"/>
</dbReference>
<dbReference type="InterPro" id="IPR007227">
    <property type="entry name" value="Cell_shape_determining_MreD"/>
</dbReference>
<evidence type="ECO:0000313" key="10">
    <source>
        <dbReference type="Proteomes" id="UP001500880"/>
    </source>
</evidence>
<evidence type="ECO:0000256" key="3">
    <source>
        <dbReference type="ARBA" id="ARBA00022475"/>
    </source>
</evidence>
<keyword evidence="10" id="KW-1185">Reference proteome</keyword>
<keyword evidence="4 8" id="KW-0812">Transmembrane</keyword>
<evidence type="ECO:0000256" key="4">
    <source>
        <dbReference type="ARBA" id="ARBA00022692"/>
    </source>
</evidence>
<gene>
    <name evidence="9" type="primary">mreD</name>
    <name evidence="9" type="ORF">GCM10008986_05740</name>
</gene>
<accession>A0ABP3KNE7</accession>
<comment type="subcellular location">
    <subcellularLocation>
        <location evidence="1">Cell membrane</location>
        <topology evidence="1">Multi-pass membrane protein</topology>
    </subcellularLocation>
</comment>
<evidence type="ECO:0000313" key="9">
    <source>
        <dbReference type="EMBL" id="GAA0483495.1"/>
    </source>
</evidence>
<evidence type="ECO:0000256" key="5">
    <source>
        <dbReference type="ARBA" id="ARBA00022960"/>
    </source>
</evidence>
<dbReference type="Pfam" id="PF04093">
    <property type="entry name" value="MreD"/>
    <property type="match status" value="1"/>
</dbReference>
<evidence type="ECO:0000256" key="6">
    <source>
        <dbReference type="ARBA" id="ARBA00022989"/>
    </source>
</evidence>
<evidence type="ECO:0000256" key="1">
    <source>
        <dbReference type="ARBA" id="ARBA00004651"/>
    </source>
</evidence>
<evidence type="ECO:0000256" key="7">
    <source>
        <dbReference type="ARBA" id="ARBA00023136"/>
    </source>
</evidence>
<comment type="caution">
    <text evidence="9">The sequence shown here is derived from an EMBL/GenBank/DDBJ whole genome shotgun (WGS) entry which is preliminary data.</text>
</comment>
<organism evidence="9 10">
    <name type="scientific">Salinibacillus aidingensis</name>
    <dbReference type="NCBI Taxonomy" id="237684"/>
    <lineage>
        <taxon>Bacteria</taxon>
        <taxon>Bacillati</taxon>
        <taxon>Bacillota</taxon>
        <taxon>Bacilli</taxon>
        <taxon>Bacillales</taxon>
        <taxon>Bacillaceae</taxon>
        <taxon>Salinibacillus</taxon>
    </lineage>
</organism>
<keyword evidence="3" id="KW-1003">Cell membrane</keyword>
<dbReference type="RefSeq" id="WP_343837322.1">
    <property type="nucleotide sequence ID" value="NZ_BAAADO010000001.1"/>
</dbReference>
<keyword evidence="7 8" id="KW-0472">Membrane</keyword>
<dbReference type="NCBIfam" id="TIGR03426">
    <property type="entry name" value="shape_MreD"/>
    <property type="match status" value="1"/>
</dbReference>
<keyword evidence="5" id="KW-0133">Cell shape</keyword>
<name>A0ABP3KNE7_9BACI</name>
<feature type="transmembrane region" description="Helical" evidence="8">
    <location>
        <begin position="36"/>
        <end position="51"/>
    </location>
</feature>
<dbReference type="Proteomes" id="UP001500880">
    <property type="component" value="Unassembled WGS sequence"/>
</dbReference>
<evidence type="ECO:0000256" key="8">
    <source>
        <dbReference type="SAM" id="Phobius"/>
    </source>
</evidence>
<keyword evidence="6 8" id="KW-1133">Transmembrane helix</keyword>
<comment type="similarity">
    <text evidence="2">Belongs to the MreD family.</text>
</comment>
<evidence type="ECO:0000256" key="2">
    <source>
        <dbReference type="ARBA" id="ARBA00007776"/>
    </source>
</evidence>
<feature type="transmembrane region" description="Helical" evidence="8">
    <location>
        <begin position="143"/>
        <end position="161"/>
    </location>
</feature>
<sequence length="175" mass="20497">MKHLFLPLILLILLVLESTATSLIPVQWLLADIQPIPHWILIFSIIITIFFDQDHTIYGLVYAVIFGFLIDFTYTDILGVYMFTYGLTLFIILGLKKLLHPNFIVTLLLTVVGICFADHLIYVMYFMIGYADMTWMSYLNDRLIPTLLTNMLFLLITYPIFRQRLEKWADEQFST</sequence>